<dbReference type="SUPFAM" id="SSF53098">
    <property type="entry name" value="Ribonuclease H-like"/>
    <property type="match status" value="1"/>
</dbReference>
<proteinExistence type="predicted"/>
<evidence type="ECO:0000313" key="3">
    <source>
        <dbReference type="Proteomes" id="UP000579647"/>
    </source>
</evidence>
<comment type="caution">
    <text evidence="2">The sequence shown here is derived from an EMBL/GenBank/DDBJ whole genome shotgun (WGS) entry which is preliminary data.</text>
</comment>
<dbReference type="InterPro" id="IPR038721">
    <property type="entry name" value="IS701-like_DDE_dom"/>
</dbReference>
<gene>
    <name evidence="2" type="ORF">HNR07_002222</name>
</gene>
<sequence>MSLLHQHTPVEPLSTLARFRSQFHACLTTRADALFEVCEALVSTPTPVRHLAQLSLEPEHHRGHGSAYAALAHGSIDTTQLRSILASLPLPRFHGRIVLACDVSPWLRPDAWTSPDRAWCHTYGRGTGQAEMVPGWPYSMIVALEEGSTSWTAPLDLRRLHSDEDPTTVTAHQVRQLIARLIRAEHHQQGDPDIVVVVDAGYDSPRLAYLLADLPVQVVGRLPSNRVLYGPAEHRPISANGRPPKHGAALRMAAPDTWPEPETVTTAATRRYGSATARSWDRMHPRLTHRSAWAEHPGELPVIEGTLVLLQVQALPSRRDPKPLWLWSSATGMRSEQVSQMWWAYLRRFDIEHTFRFLKQSLGWNAPRLRDPRSADRWSWLVVVAYTQLRLARLLARQVRLPWHRLVEADRMSPARVRRGFRYIRADLPVCVGAPKSCGPAECVKSNRTGAGDRQAASRRSALCCAVGTMSGSLIHAASGRAGSTGLRVNRCGLAARKASMACARLS</sequence>
<evidence type="ECO:0000259" key="1">
    <source>
        <dbReference type="Pfam" id="PF13546"/>
    </source>
</evidence>
<accession>A0A840WGM2</accession>
<keyword evidence="3" id="KW-1185">Reference proteome</keyword>
<organism evidence="2 3">
    <name type="scientific">Nocardiopsis metallicus</name>
    <dbReference type="NCBI Taxonomy" id="179819"/>
    <lineage>
        <taxon>Bacteria</taxon>
        <taxon>Bacillati</taxon>
        <taxon>Actinomycetota</taxon>
        <taxon>Actinomycetes</taxon>
        <taxon>Streptosporangiales</taxon>
        <taxon>Nocardiopsidaceae</taxon>
        <taxon>Nocardiopsis</taxon>
    </lineage>
</organism>
<evidence type="ECO:0000313" key="2">
    <source>
        <dbReference type="EMBL" id="MBB5491085.1"/>
    </source>
</evidence>
<reference evidence="2 3" key="1">
    <citation type="submission" date="2020-08" db="EMBL/GenBank/DDBJ databases">
        <title>Sequencing the genomes of 1000 actinobacteria strains.</title>
        <authorList>
            <person name="Klenk H.-P."/>
        </authorList>
    </citation>
    <scope>NUCLEOTIDE SEQUENCE [LARGE SCALE GENOMIC DNA]</scope>
    <source>
        <strain evidence="2 3">DSM 44598</strain>
    </source>
</reference>
<name>A0A840WGM2_9ACTN</name>
<dbReference type="Pfam" id="PF13546">
    <property type="entry name" value="DDE_5"/>
    <property type="match status" value="1"/>
</dbReference>
<dbReference type="Proteomes" id="UP000579647">
    <property type="component" value="Unassembled WGS sequence"/>
</dbReference>
<dbReference type="InterPro" id="IPR012337">
    <property type="entry name" value="RNaseH-like_sf"/>
</dbReference>
<dbReference type="EMBL" id="JACHDO010000001">
    <property type="protein sequence ID" value="MBB5491085.1"/>
    <property type="molecule type" value="Genomic_DNA"/>
</dbReference>
<dbReference type="NCBIfam" id="NF041680">
    <property type="entry name" value="transp_NF041680"/>
    <property type="match status" value="1"/>
</dbReference>
<dbReference type="AlphaFoldDB" id="A0A840WGM2"/>
<dbReference type="RefSeq" id="WP_246420249.1">
    <property type="nucleotide sequence ID" value="NZ_JACHDO010000001.1"/>
</dbReference>
<feature type="domain" description="Transposase IS701-like DDE" evidence="1">
    <location>
        <begin position="22"/>
        <end position="285"/>
    </location>
</feature>
<protein>
    <recommendedName>
        <fullName evidence="1">Transposase IS701-like DDE domain-containing protein</fullName>
    </recommendedName>
</protein>
<dbReference type="Gene3D" id="3.90.350.10">
    <property type="entry name" value="Transposase Inhibitor Protein From Tn5, Chain A, domain 1"/>
    <property type="match status" value="1"/>
</dbReference>